<comment type="caution">
    <text evidence="1">The sequence shown here is derived from an EMBL/GenBank/DDBJ whole genome shotgun (WGS) entry which is preliminary data.</text>
</comment>
<evidence type="ECO:0000313" key="2">
    <source>
        <dbReference type="Proteomes" id="UP000626554"/>
    </source>
</evidence>
<evidence type="ECO:0000313" key="1">
    <source>
        <dbReference type="EMBL" id="NVO85059.1"/>
    </source>
</evidence>
<protein>
    <submittedName>
        <fullName evidence="1">Uncharacterized protein</fullName>
    </submittedName>
</protein>
<dbReference type="RefSeq" id="WP_176899730.1">
    <property type="nucleotide sequence ID" value="NZ_JABKAV010000020.1"/>
</dbReference>
<dbReference type="Proteomes" id="UP000626554">
    <property type="component" value="Unassembled WGS sequence"/>
</dbReference>
<accession>A0ABX2Q3D7</accession>
<sequence>MTAVPTFAQTGGLRTKPIDFDNTIVLTLPDEGQAVWKRAGRLLAQRGYPVRFASPELLTLSTEPVGSYTQRLMGITFVVEGHELRLQGYYPSGENGASWLSVMEYTNGQGIRGRSWKELEEVAKLLGGTVHYTRAPTH</sequence>
<keyword evidence="2" id="KW-1185">Reference proteome</keyword>
<dbReference type="EMBL" id="JABKAV010000020">
    <property type="protein sequence ID" value="NVO85059.1"/>
    <property type="molecule type" value="Genomic_DNA"/>
</dbReference>
<proteinExistence type="predicted"/>
<organism evidence="1 2">
    <name type="scientific">Hymenobacter terrestris</name>
    <dbReference type="NCBI Taxonomy" id="2748310"/>
    <lineage>
        <taxon>Bacteria</taxon>
        <taxon>Pseudomonadati</taxon>
        <taxon>Bacteroidota</taxon>
        <taxon>Cytophagia</taxon>
        <taxon>Cytophagales</taxon>
        <taxon>Hymenobacteraceae</taxon>
        <taxon>Hymenobacter</taxon>
    </lineage>
</organism>
<name>A0ABX2Q3D7_9BACT</name>
<gene>
    <name evidence="1" type="ORF">HW556_09210</name>
</gene>
<reference evidence="1 2" key="1">
    <citation type="submission" date="2020-05" db="EMBL/GenBank/DDBJ databases">
        <title>Hymenobacter terrestris sp. nov. and Hymenobacter lapidiphilus sp. nov., isolated from regoliths in Antarctica.</title>
        <authorList>
            <person name="Sedlacek I."/>
            <person name="Pantucek R."/>
            <person name="Zeman M."/>
            <person name="Holochova P."/>
            <person name="Kralova S."/>
            <person name="Stankova E."/>
            <person name="Sedo O."/>
            <person name="Micenkova L."/>
            <person name="Svec P."/>
            <person name="Gupta V."/>
            <person name="Sood U."/>
            <person name="Korpole U.S."/>
            <person name="Lal R."/>
        </authorList>
    </citation>
    <scope>NUCLEOTIDE SEQUENCE [LARGE SCALE GENOMIC DNA]</scope>
    <source>
        <strain evidence="1 2">P5252</strain>
    </source>
</reference>